<evidence type="ECO:0000313" key="11">
    <source>
        <dbReference type="Proteomes" id="UP000637720"/>
    </source>
</evidence>
<accession>A0A8J3F8V9</accession>
<keyword evidence="4" id="KW-0249">Electron transport</keyword>
<dbReference type="InterPro" id="IPR036909">
    <property type="entry name" value="Cyt_c-like_dom_sf"/>
</dbReference>
<dbReference type="Pfam" id="PF13442">
    <property type="entry name" value="Cytochrome_CBB3"/>
    <property type="match status" value="1"/>
</dbReference>
<dbReference type="InterPro" id="IPR051811">
    <property type="entry name" value="Cytochrome_c550/c551-like"/>
</dbReference>
<keyword evidence="8" id="KW-0812">Transmembrane</keyword>
<dbReference type="GO" id="GO:0009055">
    <property type="term" value="F:electron transfer activity"/>
    <property type="evidence" value="ECO:0007669"/>
    <property type="project" value="InterPro"/>
</dbReference>
<keyword evidence="2 6" id="KW-0349">Heme</keyword>
<keyword evidence="1" id="KW-0813">Transport</keyword>
<keyword evidence="5 6" id="KW-0408">Iron</keyword>
<dbReference type="PROSITE" id="PS51007">
    <property type="entry name" value="CYTC"/>
    <property type="match status" value="1"/>
</dbReference>
<gene>
    <name evidence="10" type="ORF">GCM10007043_01140</name>
</gene>
<feature type="domain" description="Cytochrome c" evidence="9">
    <location>
        <begin position="91"/>
        <end position="166"/>
    </location>
</feature>
<keyword evidence="3 6" id="KW-0479">Metal-binding</keyword>
<dbReference type="RefSeq" id="WP_054669589.1">
    <property type="nucleotide sequence ID" value="NZ_BMOF01000001.1"/>
</dbReference>
<evidence type="ECO:0000256" key="6">
    <source>
        <dbReference type="PROSITE-ProRule" id="PRU00433"/>
    </source>
</evidence>
<dbReference type="PANTHER" id="PTHR37823">
    <property type="entry name" value="CYTOCHROME C-553-LIKE"/>
    <property type="match status" value="1"/>
</dbReference>
<sequence>MDEKRDERSRPGEEKPSTPTLRAPWEDDDLPSRPAPDQEEPLENVGGIRMGNARVPRFLAVTYAALAVWAVVYALTATPINDRQETAQNPAGTYDGAQLFQQNCAGCHNVTPVNKVGPGLAGVSKRMSDAELDQVLRNGRGQMPALPSLGLNEDQIKAIKEYLKTL</sequence>
<evidence type="ECO:0000259" key="9">
    <source>
        <dbReference type="PROSITE" id="PS51007"/>
    </source>
</evidence>
<proteinExistence type="predicted"/>
<dbReference type="EMBL" id="BMOF01000001">
    <property type="protein sequence ID" value="GGJ91241.1"/>
    <property type="molecule type" value="Genomic_DNA"/>
</dbReference>
<keyword evidence="8" id="KW-0472">Membrane</keyword>
<dbReference type="AlphaFoldDB" id="A0A8J3F8V9"/>
<dbReference type="Gene3D" id="1.10.760.10">
    <property type="entry name" value="Cytochrome c-like domain"/>
    <property type="match status" value="1"/>
</dbReference>
<reference evidence="10" key="1">
    <citation type="journal article" date="2014" name="Int. J. Syst. Evol. Microbiol.">
        <title>Complete genome sequence of Corynebacterium casei LMG S-19264T (=DSM 44701T), isolated from a smear-ripened cheese.</title>
        <authorList>
            <consortium name="US DOE Joint Genome Institute (JGI-PGF)"/>
            <person name="Walter F."/>
            <person name="Albersmeier A."/>
            <person name="Kalinowski J."/>
            <person name="Ruckert C."/>
        </authorList>
    </citation>
    <scope>NUCLEOTIDE SEQUENCE</scope>
    <source>
        <strain evidence="10">JCM 14719</strain>
    </source>
</reference>
<dbReference type="Proteomes" id="UP000637720">
    <property type="component" value="Unassembled WGS sequence"/>
</dbReference>
<dbReference type="SUPFAM" id="SSF46626">
    <property type="entry name" value="Cytochrome c"/>
    <property type="match status" value="1"/>
</dbReference>
<evidence type="ECO:0000256" key="5">
    <source>
        <dbReference type="ARBA" id="ARBA00023004"/>
    </source>
</evidence>
<comment type="caution">
    <text evidence="10">The sequence shown here is derived from an EMBL/GenBank/DDBJ whole genome shotgun (WGS) entry which is preliminary data.</text>
</comment>
<keyword evidence="11" id="KW-1185">Reference proteome</keyword>
<dbReference type="InterPro" id="IPR009056">
    <property type="entry name" value="Cyt_c-like_dom"/>
</dbReference>
<evidence type="ECO:0000256" key="3">
    <source>
        <dbReference type="ARBA" id="ARBA00022723"/>
    </source>
</evidence>
<evidence type="ECO:0000256" key="1">
    <source>
        <dbReference type="ARBA" id="ARBA00022448"/>
    </source>
</evidence>
<evidence type="ECO:0000256" key="2">
    <source>
        <dbReference type="ARBA" id="ARBA00022617"/>
    </source>
</evidence>
<reference evidence="10" key="2">
    <citation type="submission" date="2020-09" db="EMBL/GenBank/DDBJ databases">
        <authorList>
            <person name="Sun Q."/>
            <person name="Ohkuma M."/>
        </authorList>
    </citation>
    <scope>NUCLEOTIDE SEQUENCE</scope>
    <source>
        <strain evidence="10">JCM 14719</strain>
    </source>
</reference>
<name>A0A8J3F8V9_9BACI</name>
<evidence type="ECO:0000256" key="8">
    <source>
        <dbReference type="SAM" id="Phobius"/>
    </source>
</evidence>
<dbReference type="GO" id="GO:0020037">
    <property type="term" value="F:heme binding"/>
    <property type="evidence" value="ECO:0007669"/>
    <property type="project" value="InterPro"/>
</dbReference>
<keyword evidence="8" id="KW-1133">Transmembrane helix</keyword>
<feature type="transmembrane region" description="Helical" evidence="8">
    <location>
        <begin position="58"/>
        <end position="76"/>
    </location>
</feature>
<protein>
    <recommendedName>
        <fullName evidence="9">Cytochrome c domain-containing protein</fullName>
    </recommendedName>
</protein>
<evidence type="ECO:0000313" key="10">
    <source>
        <dbReference type="EMBL" id="GGJ91241.1"/>
    </source>
</evidence>
<feature type="region of interest" description="Disordered" evidence="7">
    <location>
        <begin position="1"/>
        <end position="44"/>
    </location>
</feature>
<evidence type="ECO:0000256" key="4">
    <source>
        <dbReference type="ARBA" id="ARBA00022982"/>
    </source>
</evidence>
<dbReference type="GO" id="GO:0046872">
    <property type="term" value="F:metal ion binding"/>
    <property type="evidence" value="ECO:0007669"/>
    <property type="project" value="UniProtKB-KW"/>
</dbReference>
<evidence type="ECO:0000256" key="7">
    <source>
        <dbReference type="SAM" id="MobiDB-lite"/>
    </source>
</evidence>
<organism evidence="10 11">
    <name type="scientific">Calditerricola satsumensis</name>
    <dbReference type="NCBI Taxonomy" id="373054"/>
    <lineage>
        <taxon>Bacteria</taxon>
        <taxon>Bacillati</taxon>
        <taxon>Bacillota</taxon>
        <taxon>Bacilli</taxon>
        <taxon>Bacillales</taxon>
        <taxon>Bacillaceae</taxon>
        <taxon>Calditerricola</taxon>
    </lineage>
</organism>
<feature type="compositionally biased region" description="Basic and acidic residues" evidence="7">
    <location>
        <begin position="1"/>
        <end position="16"/>
    </location>
</feature>